<reference evidence="1" key="1">
    <citation type="submission" date="2018-02" db="EMBL/GenBank/DDBJ databases">
        <title>Rhizophora mucronata_Transcriptome.</title>
        <authorList>
            <person name="Meera S.P."/>
            <person name="Sreeshan A."/>
            <person name="Augustine A."/>
        </authorList>
    </citation>
    <scope>NUCLEOTIDE SEQUENCE</scope>
    <source>
        <tissue evidence="1">Leaf</tissue>
    </source>
</reference>
<sequence>MPPRFFESFVMEGLRVHLIESGRLVCSIKVPQRLLVRACFNNPLLSSELMQS</sequence>
<protein>
    <submittedName>
        <fullName evidence="1">Uncharacterized protein</fullName>
    </submittedName>
</protein>
<accession>A0A2P2IYH6</accession>
<proteinExistence type="predicted"/>
<dbReference type="AlphaFoldDB" id="A0A2P2IYH6"/>
<evidence type="ECO:0000313" key="1">
    <source>
        <dbReference type="EMBL" id="MBW86271.1"/>
    </source>
</evidence>
<dbReference type="EMBL" id="GGEC01005788">
    <property type="protein sequence ID" value="MBW86271.1"/>
    <property type="molecule type" value="Transcribed_RNA"/>
</dbReference>
<name>A0A2P2IYH6_RHIMU</name>
<organism evidence="1">
    <name type="scientific">Rhizophora mucronata</name>
    <name type="common">Asiatic mangrove</name>
    <dbReference type="NCBI Taxonomy" id="61149"/>
    <lineage>
        <taxon>Eukaryota</taxon>
        <taxon>Viridiplantae</taxon>
        <taxon>Streptophyta</taxon>
        <taxon>Embryophyta</taxon>
        <taxon>Tracheophyta</taxon>
        <taxon>Spermatophyta</taxon>
        <taxon>Magnoliopsida</taxon>
        <taxon>eudicotyledons</taxon>
        <taxon>Gunneridae</taxon>
        <taxon>Pentapetalae</taxon>
        <taxon>rosids</taxon>
        <taxon>fabids</taxon>
        <taxon>Malpighiales</taxon>
        <taxon>Rhizophoraceae</taxon>
        <taxon>Rhizophora</taxon>
    </lineage>
</organism>